<accession>A0A1C6VQM4</accession>
<evidence type="ECO:0000256" key="1">
    <source>
        <dbReference type="SAM" id="MobiDB-lite"/>
    </source>
</evidence>
<keyword evidence="2" id="KW-0472">Membrane</keyword>
<dbReference type="Pfam" id="PF07676">
    <property type="entry name" value="PD40"/>
    <property type="match status" value="1"/>
</dbReference>
<keyword evidence="2" id="KW-1133">Transmembrane helix</keyword>
<name>A0A1C6VQM4_9ACTN</name>
<dbReference type="EMBL" id="FMHY01000002">
    <property type="protein sequence ID" value="SCL68492.1"/>
    <property type="molecule type" value="Genomic_DNA"/>
</dbReference>
<dbReference type="Gene3D" id="2.120.10.30">
    <property type="entry name" value="TolB, C-terminal domain"/>
    <property type="match status" value="1"/>
</dbReference>
<dbReference type="AlphaFoldDB" id="A0A1C6VQM4"/>
<dbReference type="InterPro" id="IPR011659">
    <property type="entry name" value="WD40"/>
</dbReference>
<dbReference type="SUPFAM" id="SSF69304">
    <property type="entry name" value="Tricorn protease N-terminal domain"/>
    <property type="match status" value="1"/>
</dbReference>
<evidence type="ECO:0000313" key="3">
    <source>
        <dbReference type="EMBL" id="SCL68492.1"/>
    </source>
</evidence>
<feature type="region of interest" description="Disordered" evidence="1">
    <location>
        <begin position="63"/>
        <end position="98"/>
    </location>
</feature>
<proteinExistence type="predicted"/>
<protein>
    <submittedName>
        <fullName evidence="3">WD40-like Beta Propeller Repeat</fullName>
    </submittedName>
</protein>
<dbReference type="RefSeq" id="WP_141721418.1">
    <property type="nucleotide sequence ID" value="NZ_FMHY01000002.1"/>
</dbReference>
<evidence type="ECO:0000256" key="2">
    <source>
        <dbReference type="SAM" id="Phobius"/>
    </source>
</evidence>
<dbReference type="STRING" id="227316.GA0070604_6316"/>
<feature type="transmembrane region" description="Helical" evidence="2">
    <location>
        <begin position="38"/>
        <end position="60"/>
    </location>
</feature>
<dbReference type="Proteomes" id="UP000199696">
    <property type="component" value="Unassembled WGS sequence"/>
</dbReference>
<dbReference type="OrthoDB" id="3347970at2"/>
<dbReference type="InterPro" id="IPR011042">
    <property type="entry name" value="6-blade_b-propeller_TolB-like"/>
</dbReference>
<gene>
    <name evidence="3" type="ORF">GA0070604_6316</name>
</gene>
<keyword evidence="4" id="KW-1185">Reference proteome</keyword>
<keyword evidence="2" id="KW-0812">Transmembrane</keyword>
<organism evidence="3 4">
    <name type="scientific">Micromonospora eburnea</name>
    <dbReference type="NCBI Taxonomy" id="227316"/>
    <lineage>
        <taxon>Bacteria</taxon>
        <taxon>Bacillati</taxon>
        <taxon>Actinomycetota</taxon>
        <taxon>Actinomycetes</taxon>
        <taxon>Micromonosporales</taxon>
        <taxon>Micromonosporaceae</taxon>
        <taxon>Micromonospora</taxon>
    </lineage>
</organism>
<sequence length="374" mass="39688">MNQDRLRLDLADLADEVTPVDLRDRALRTSRRLGIQRAIATSAAAVVMLGAATGTAFALMPRNDGQAPLPGDSPSITVTPSPAEVTPTPDPSASASVGATSTKPAFALTGTRYYLETTSTQALIHAVRSGSDEVVRRVRFSTDGCAGNTITVSPDGKRVAWVQDSTDGGNTGVLMAGTVGKQEATRLLDGVDCLGSNPLVWRGSDLLMVSRGGVSVLFDVAARKRVNGDPGQETLRCWSADGRWLAAVSDGKPYVTDETQLHQYTYTPPKGEAVKWDGWRVRSVSMDGRYVSVGWIGTDPSRQDGSFAVVDTTTSKTVTLPVSGDVRSIQFAADGKVLVRQASKVVVLDAGFQKIGEVAEPRAVQHLTLLTYAP</sequence>
<reference evidence="4" key="1">
    <citation type="submission" date="2016-06" db="EMBL/GenBank/DDBJ databases">
        <authorList>
            <person name="Varghese N."/>
            <person name="Submissions Spin"/>
        </authorList>
    </citation>
    <scope>NUCLEOTIDE SEQUENCE [LARGE SCALE GENOMIC DNA]</scope>
    <source>
        <strain evidence="4">DSM 44814</strain>
    </source>
</reference>
<evidence type="ECO:0000313" key="4">
    <source>
        <dbReference type="Proteomes" id="UP000199696"/>
    </source>
</evidence>